<feature type="compositionally biased region" description="Basic and acidic residues" evidence="1">
    <location>
        <begin position="99"/>
        <end position="108"/>
    </location>
</feature>
<dbReference type="EMBL" id="FWPT01000003">
    <property type="protein sequence ID" value="SMA41960.1"/>
    <property type="molecule type" value="Genomic_DNA"/>
</dbReference>
<keyword evidence="4" id="KW-1185">Reference proteome</keyword>
<dbReference type="Proteomes" id="UP000196573">
    <property type="component" value="Unassembled WGS sequence"/>
</dbReference>
<feature type="region of interest" description="Disordered" evidence="1">
    <location>
        <begin position="31"/>
        <end position="203"/>
    </location>
</feature>
<evidence type="ECO:0000256" key="2">
    <source>
        <dbReference type="SAM" id="SignalP"/>
    </source>
</evidence>
<evidence type="ECO:0000313" key="4">
    <source>
        <dbReference type="Proteomes" id="UP000196573"/>
    </source>
</evidence>
<feature type="chain" id="PRO_5013095385" evidence="2">
    <location>
        <begin position="26"/>
        <end position="203"/>
    </location>
</feature>
<proteinExistence type="predicted"/>
<feature type="compositionally biased region" description="Acidic residues" evidence="1">
    <location>
        <begin position="147"/>
        <end position="197"/>
    </location>
</feature>
<feature type="signal peptide" evidence="2">
    <location>
        <begin position="1"/>
        <end position="25"/>
    </location>
</feature>
<reference evidence="3 4" key="1">
    <citation type="submission" date="2017-03" db="EMBL/GenBank/DDBJ databases">
        <authorList>
            <person name="Afonso C.L."/>
            <person name="Miller P.J."/>
            <person name="Scott M.A."/>
            <person name="Spackman E."/>
            <person name="Goraichik I."/>
            <person name="Dimitrov K.M."/>
            <person name="Suarez D.L."/>
            <person name="Swayne D.E."/>
        </authorList>
    </citation>
    <scope>NUCLEOTIDE SEQUENCE [LARGE SCALE GENOMIC DNA]</scope>
    <source>
        <strain evidence="3">SB41UT1</strain>
    </source>
</reference>
<name>A0A1X7AH53_9GAMM</name>
<evidence type="ECO:0000313" key="3">
    <source>
        <dbReference type="EMBL" id="SMA41960.1"/>
    </source>
</evidence>
<dbReference type="RefSeq" id="WP_133060425.1">
    <property type="nucleotide sequence ID" value="NZ_CBCSCN010000009.1"/>
</dbReference>
<evidence type="ECO:0000256" key="1">
    <source>
        <dbReference type="SAM" id="MobiDB-lite"/>
    </source>
</evidence>
<sequence>MNNTPRMWIAVISLLFGLASPVALASEEWEMFENGDGAQENPGYLPDDPSDPDRNQTDSDDPEADDRDSASQFRDNYEPEYDANGEPVVPESGEPDDGQPARRPDRIPRPQLDQDSPYEEGEEDIEYQNETGEYDDGYDDDYRREERDDDEVEENEEEPDYGGDEDAYQPYDDYDPYGEPDYDDAEGYDDNATDYDYDQGYYQ</sequence>
<gene>
    <name evidence="3" type="ORF">EHSB41UT_01367</name>
</gene>
<accession>A0A1X7AH53</accession>
<dbReference type="AlphaFoldDB" id="A0A1X7AH53"/>
<feature type="compositionally biased region" description="Acidic residues" evidence="1">
    <location>
        <begin position="116"/>
        <end position="139"/>
    </location>
</feature>
<protein>
    <submittedName>
        <fullName evidence="3">Uncharacterized protein</fullName>
    </submittedName>
</protein>
<keyword evidence="2" id="KW-0732">Signal</keyword>
<organism evidence="3 4">
    <name type="scientific">Parendozoicomonas haliclonae</name>
    <dbReference type="NCBI Taxonomy" id="1960125"/>
    <lineage>
        <taxon>Bacteria</taxon>
        <taxon>Pseudomonadati</taxon>
        <taxon>Pseudomonadota</taxon>
        <taxon>Gammaproteobacteria</taxon>
        <taxon>Oceanospirillales</taxon>
        <taxon>Endozoicomonadaceae</taxon>
        <taxon>Parendozoicomonas</taxon>
    </lineage>
</organism>